<reference evidence="4" key="2">
    <citation type="submission" date="2018-05" db="EMBL/GenBank/DDBJ databases">
        <authorList>
            <person name="Ferrari B."/>
        </authorList>
    </citation>
    <scope>NUCLEOTIDE SEQUENCE</scope>
    <source>
        <strain evidence="4">RRmetagenome_bin12</strain>
    </source>
</reference>
<evidence type="ECO:0000313" key="3">
    <source>
        <dbReference type="EMBL" id="MBJ7595381.1"/>
    </source>
</evidence>
<dbReference type="SMART" id="SM00404">
    <property type="entry name" value="PTPc_motif"/>
    <property type="match status" value="1"/>
</dbReference>
<sequence length="247" mass="26462">MVTGQSDALHVDGLLNLRDLGGLPIEAGGETRFGRLLRSDSPHQMDETAARALAGAGVTTVVDLRTASERQERPNLLVSVGKMQCVNAPIFNDDDEFPSGLTTATDVYCWWLRDLGVGIKAAMAAIADATSAPVLVHCHAGKDRTGVVVALALLLAGVGVDAIADDYALSGVQLADMLARDRVSAVERGMDAVRAERLFTVRREAMVATVERIESDHGGAAHYLAEIGLDEERLDRLRRLLVAPEWP</sequence>
<gene>
    <name evidence="4" type="ORF">DLM65_04830</name>
    <name evidence="3" type="ORF">JF886_11070</name>
</gene>
<dbReference type="RefSeq" id="WP_337312436.1">
    <property type="nucleotide sequence ID" value="NZ_JAEKNS010000114.1"/>
</dbReference>
<comment type="similarity">
    <text evidence="1">Belongs to the protein-tyrosine phosphatase family.</text>
</comment>
<dbReference type="Proteomes" id="UP000248724">
    <property type="component" value="Unassembled WGS sequence"/>
</dbReference>
<dbReference type="AlphaFoldDB" id="A0A2W5Z9D9"/>
<dbReference type="EMBL" id="QHBU01000086">
    <property type="protein sequence ID" value="PZR81992.1"/>
    <property type="molecule type" value="Genomic_DNA"/>
</dbReference>
<dbReference type="PANTHER" id="PTHR31126:SF10">
    <property type="entry name" value="PROTEIN PHOSPHATASE, PUTATIVE (AFU_ORTHOLOGUE AFUA_6G06650)-RELATED"/>
    <property type="match status" value="1"/>
</dbReference>
<evidence type="ECO:0000259" key="2">
    <source>
        <dbReference type="PROSITE" id="PS50056"/>
    </source>
</evidence>
<dbReference type="InterPro" id="IPR000387">
    <property type="entry name" value="Tyr_Pase_dom"/>
</dbReference>
<proteinExistence type="inferred from homology"/>
<reference evidence="4 5" key="1">
    <citation type="journal article" date="2017" name="Nature">
        <title>Atmospheric trace gases support primary production in Antarctic desert surface soil.</title>
        <authorList>
            <person name="Ji M."/>
            <person name="Greening C."/>
            <person name="Vanwonterghem I."/>
            <person name="Carere C.R."/>
            <person name="Bay S.K."/>
            <person name="Steen J.A."/>
            <person name="Montgomery K."/>
            <person name="Lines T."/>
            <person name="Beardall J."/>
            <person name="van Dorst J."/>
            <person name="Snape I."/>
            <person name="Stott M.B."/>
            <person name="Hugenholtz P."/>
            <person name="Ferrari B.C."/>
        </authorList>
    </citation>
    <scope>NUCLEOTIDE SEQUENCE [LARGE SCALE GENOMIC DNA]</scope>
    <source>
        <strain evidence="4">RRmetagenome_bin12</strain>
    </source>
</reference>
<accession>A0A934K363</accession>
<protein>
    <submittedName>
        <fullName evidence="3">Tyrosine-protein phosphatase</fullName>
    </submittedName>
</protein>
<feature type="domain" description="Tyrosine specific protein phosphatases" evidence="2">
    <location>
        <begin position="113"/>
        <end position="214"/>
    </location>
</feature>
<evidence type="ECO:0000313" key="5">
    <source>
        <dbReference type="Proteomes" id="UP000248724"/>
    </source>
</evidence>
<dbReference type="InterPro" id="IPR029021">
    <property type="entry name" value="Prot-tyrosine_phosphatase-like"/>
</dbReference>
<dbReference type="InterPro" id="IPR016130">
    <property type="entry name" value="Tyr_Pase_AS"/>
</dbReference>
<reference evidence="3 6" key="3">
    <citation type="submission" date="2020-10" db="EMBL/GenBank/DDBJ databases">
        <title>Ca. Dormibacterota MAGs.</title>
        <authorList>
            <person name="Montgomery K."/>
        </authorList>
    </citation>
    <scope>NUCLEOTIDE SEQUENCE [LARGE SCALE GENOMIC DNA]</scope>
    <source>
        <strain evidence="3">SC8812_S17_18</strain>
    </source>
</reference>
<dbReference type="InterPro" id="IPR003595">
    <property type="entry name" value="Tyr_Pase_cat"/>
</dbReference>
<dbReference type="PROSITE" id="PS00383">
    <property type="entry name" value="TYR_PHOSPHATASE_1"/>
    <property type="match status" value="1"/>
</dbReference>
<dbReference type="EMBL" id="JAEKNS010000114">
    <property type="protein sequence ID" value="MBJ7595381.1"/>
    <property type="molecule type" value="Genomic_DNA"/>
</dbReference>
<organism evidence="4 5">
    <name type="scientific">Candidatus Aeolococcus gillhamiae</name>
    <dbReference type="NCBI Taxonomy" id="3127015"/>
    <lineage>
        <taxon>Bacteria</taxon>
        <taxon>Bacillati</taxon>
        <taxon>Candidatus Dormiibacterota</taxon>
        <taxon>Candidatus Dormibacteria</taxon>
        <taxon>Candidatus Aeolococcales</taxon>
        <taxon>Candidatus Aeolococcaceae</taxon>
        <taxon>Candidatus Aeolococcus</taxon>
    </lineage>
</organism>
<comment type="caution">
    <text evidence="4">The sequence shown here is derived from an EMBL/GenBank/DDBJ whole genome shotgun (WGS) entry which is preliminary data.</text>
</comment>
<accession>A0A2W5Z9D9</accession>
<evidence type="ECO:0000313" key="4">
    <source>
        <dbReference type="EMBL" id="PZR81992.1"/>
    </source>
</evidence>
<dbReference type="Gene3D" id="3.90.190.10">
    <property type="entry name" value="Protein tyrosine phosphatase superfamily"/>
    <property type="match status" value="1"/>
</dbReference>
<dbReference type="InterPro" id="IPR026893">
    <property type="entry name" value="Tyr/Ser_Pase_IphP-type"/>
</dbReference>
<dbReference type="Pfam" id="PF13350">
    <property type="entry name" value="Y_phosphatase3"/>
    <property type="match status" value="1"/>
</dbReference>
<name>A0A2W5Z9D9_9BACT</name>
<dbReference type="GO" id="GO:0004721">
    <property type="term" value="F:phosphoprotein phosphatase activity"/>
    <property type="evidence" value="ECO:0007669"/>
    <property type="project" value="InterPro"/>
</dbReference>
<dbReference type="PANTHER" id="PTHR31126">
    <property type="entry name" value="TYROSINE-PROTEIN PHOSPHATASE"/>
    <property type="match status" value="1"/>
</dbReference>
<dbReference type="Proteomes" id="UP000606991">
    <property type="component" value="Unassembled WGS sequence"/>
</dbReference>
<dbReference type="SUPFAM" id="SSF52799">
    <property type="entry name" value="(Phosphotyrosine protein) phosphatases II"/>
    <property type="match status" value="1"/>
</dbReference>
<evidence type="ECO:0000313" key="6">
    <source>
        <dbReference type="Proteomes" id="UP000606991"/>
    </source>
</evidence>
<dbReference type="PROSITE" id="PS50056">
    <property type="entry name" value="TYR_PHOSPHATASE_2"/>
    <property type="match status" value="1"/>
</dbReference>
<evidence type="ECO:0000256" key="1">
    <source>
        <dbReference type="ARBA" id="ARBA00009580"/>
    </source>
</evidence>